<protein>
    <submittedName>
        <fullName evidence="2">Uncharacterized protein</fullName>
    </submittedName>
</protein>
<reference evidence="2 3" key="1">
    <citation type="submission" date="2018-04" db="EMBL/GenBank/DDBJ databases">
        <title>Genome sequencing of Flavobacterium sp. HYN0048.</title>
        <authorList>
            <person name="Yi H."/>
            <person name="Baek C."/>
        </authorList>
    </citation>
    <scope>NUCLEOTIDE SEQUENCE [LARGE SCALE GENOMIC DNA]</scope>
    <source>
        <strain evidence="2 3">HYN0048</strain>
    </source>
</reference>
<organism evidence="2 3">
    <name type="scientific">Flavobacterium magnum</name>
    <dbReference type="NCBI Taxonomy" id="2162713"/>
    <lineage>
        <taxon>Bacteria</taxon>
        <taxon>Pseudomonadati</taxon>
        <taxon>Bacteroidota</taxon>
        <taxon>Flavobacteriia</taxon>
        <taxon>Flavobacteriales</taxon>
        <taxon>Flavobacteriaceae</taxon>
        <taxon>Flavobacterium</taxon>
    </lineage>
</organism>
<dbReference type="AlphaFoldDB" id="A0A2S0RIQ4"/>
<name>A0A2S0RIQ4_9FLAO</name>
<evidence type="ECO:0000313" key="2">
    <source>
        <dbReference type="EMBL" id="AWA31098.1"/>
    </source>
</evidence>
<proteinExistence type="predicted"/>
<keyword evidence="3" id="KW-1185">Reference proteome</keyword>
<dbReference type="KEGG" id="fmg:HYN48_13930"/>
<evidence type="ECO:0000256" key="1">
    <source>
        <dbReference type="SAM" id="MobiDB-lite"/>
    </source>
</evidence>
<gene>
    <name evidence="2" type="ORF">HYN48_13930</name>
</gene>
<evidence type="ECO:0000313" key="3">
    <source>
        <dbReference type="Proteomes" id="UP000244193"/>
    </source>
</evidence>
<accession>A0A2S0RIQ4</accession>
<feature type="region of interest" description="Disordered" evidence="1">
    <location>
        <begin position="157"/>
        <end position="180"/>
    </location>
</feature>
<dbReference type="OrthoDB" id="8606671at2"/>
<dbReference type="RefSeq" id="WP_108372760.1">
    <property type="nucleotide sequence ID" value="NZ_CP028811.1"/>
</dbReference>
<dbReference type="Proteomes" id="UP000244193">
    <property type="component" value="Chromosome"/>
</dbReference>
<sequence>MEIGKQFNSLRFEDYFFYIDNYKKYSDFNTLGLYRSLSENEKLNLEQKISIRDYANKIFEKTFNFLQVKDPWTYIKVQTLGLELTDGDKEEMWRKIFINQEKILREKRIKHKNFGEYSKHNCGYETCPMNGIMIKQGSFMAEYEMCIGNINRYVQKQKSEKRKSDRKSESQIINNELDLE</sequence>
<dbReference type="EMBL" id="CP028811">
    <property type="protein sequence ID" value="AWA31098.1"/>
    <property type="molecule type" value="Genomic_DNA"/>
</dbReference>